<dbReference type="EMBL" id="CAJRAF010000002">
    <property type="protein sequence ID" value="CAG5003781.1"/>
    <property type="molecule type" value="Genomic_DNA"/>
</dbReference>
<dbReference type="Pfam" id="PF02634">
    <property type="entry name" value="FdhD-NarQ"/>
    <property type="match status" value="1"/>
</dbReference>
<dbReference type="InterPro" id="IPR016193">
    <property type="entry name" value="Cytidine_deaminase-like"/>
</dbReference>
<dbReference type="HAMAP" id="MF_00187">
    <property type="entry name" value="FdhD"/>
    <property type="match status" value="1"/>
</dbReference>
<dbReference type="AlphaFoldDB" id="A0A916JC99"/>
<evidence type="ECO:0000256" key="3">
    <source>
        <dbReference type="HAMAP-Rule" id="MF_00187"/>
    </source>
</evidence>
<comment type="subcellular location">
    <subcellularLocation>
        <location evidence="3">Cytoplasm</location>
    </subcellularLocation>
</comment>
<dbReference type="RefSeq" id="WP_215239755.1">
    <property type="nucleotide sequence ID" value="NZ_CAJRAF010000002.1"/>
</dbReference>
<comment type="caution">
    <text evidence="3">Lacks conserved residue(s) required for the propagation of feature annotation.</text>
</comment>
<comment type="function">
    <text evidence="3">Required for formate dehydrogenase (FDH) activity. Acts as a sulfur carrier protein that transfers sulfur from IscS to the molybdenum cofactor prior to its insertion into FDH.</text>
</comment>
<evidence type="ECO:0000313" key="5">
    <source>
        <dbReference type="Proteomes" id="UP000680038"/>
    </source>
</evidence>
<dbReference type="PIRSF" id="PIRSF015626">
    <property type="entry name" value="FdhD"/>
    <property type="match status" value="1"/>
</dbReference>
<dbReference type="GO" id="GO:0097163">
    <property type="term" value="F:sulfur carrier activity"/>
    <property type="evidence" value="ECO:0007669"/>
    <property type="project" value="UniProtKB-UniRule"/>
</dbReference>
<comment type="similarity">
    <text evidence="3">Belongs to the FdhD family.</text>
</comment>
<comment type="caution">
    <text evidence="4">The sequence shown here is derived from an EMBL/GenBank/DDBJ whole genome shotgun (WGS) entry which is preliminary data.</text>
</comment>
<dbReference type="NCBIfam" id="TIGR00129">
    <property type="entry name" value="fdhD_narQ"/>
    <property type="match status" value="1"/>
</dbReference>
<evidence type="ECO:0000256" key="1">
    <source>
        <dbReference type="ARBA" id="ARBA00022490"/>
    </source>
</evidence>
<reference evidence="4" key="1">
    <citation type="submission" date="2021-04" db="EMBL/GenBank/DDBJ databases">
        <authorList>
            <person name="Rodrigo-Torres L."/>
            <person name="Arahal R. D."/>
            <person name="Lucena T."/>
        </authorList>
    </citation>
    <scope>NUCLEOTIDE SEQUENCE</scope>
    <source>
        <strain evidence="4">CECT 9275</strain>
    </source>
</reference>
<name>A0A916JC99_9BACT</name>
<evidence type="ECO:0000313" key="4">
    <source>
        <dbReference type="EMBL" id="CAG5003781.1"/>
    </source>
</evidence>
<dbReference type="GO" id="GO:0005737">
    <property type="term" value="C:cytoplasm"/>
    <property type="evidence" value="ECO:0007669"/>
    <property type="project" value="UniProtKB-SubCell"/>
</dbReference>
<keyword evidence="5" id="KW-1185">Reference proteome</keyword>
<dbReference type="Gene3D" id="3.40.140.10">
    <property type="entry name" value="Cytidine Deaminase, domain 2"/>
    <property type="match status" value="1"/>
</dbReference>
<dbReference type="NCBIfam" id="NF001943">
    <property type="entry name" value="PRK00724.1-2"/>
    <property type="match status" value="1"/>
</dbReference>
<sequence length="277" mass="30454">MEVLSTTSHTIRKITAGNDTLVQDELAVEEPLEIRIKYWEKGRQIARNISVTMRTPGCDPELALGFLFTEGVVHHYNQIEKVATDPFDNNVLTVELKADEKPVLGSSERNFYTTSSCGVCGKSSIEAIKTHSTYQFLESDISVGKEILFTLKDRLREQQQVFESTGGLHASALFSPQGDFLMLREDVGRHNALDKIIGSALIQNMLPLTEKLLLLSGRASFELLQKASMAGIKIIAAIGAPSSLAVEVAEESGITLIGFLKNDGFNIYTGFSRVTEL</sequence>
<keyword evidence="1 3" id="KW-0963">Cytoplasm</keyword>
<feature type="active site" description="Cysteine persulfide intermediate" evidence="3">
    <location>
        <position position="117"/>
    </location>
</feature>
<proteinExistence type="inferred from homology"/>
<dbReference type="Proteomes" id="UP000680038">
    <property type="component" value="Unassembled WGS sequence"/>
</dbReference>
<dbReference type="Gene3D" id="3.10.20.10">
    <property type="match status" value="1"/>
</dbReference>
<dbReference type="InterPro" id="IPR003786">
    <property type="entry name" value="FdhD"/>
</dbReference>
<dbReference type="PANTHER" id="PTHR30592">
    <property type="entry name" value="FORMATE DEHYDROGENASE"/>
    <property type="match status" value="1"/>
</dbReference>
<gene>
    <name evidence="3 4" type="primary">fdhD</name>
    <name evidence="4" type="ORF">DYBT9275_03228</name>
</gene>
<organism evidence="4 5">
    <name type="scientific">Dyadobacter helix</name>
    <dbReference type="NCBI Taxonomy" id="2822344"/>
    <lineage>
        <taxon>Bacteria</taxon>
        <taxon>Pseudomonadati</taxon>
        <taxon>Bacteroidota</taxon>
        <taxon>Cytophagia</taxon>
        <taxon>Cytophagales</taxon>
        <taxon>Spirosomataceae</taxon>
        <taxon>Dyadobacter</taxon>
    </lineage>
</organism>
<dbReference type="GO" id="GO:0016783">
    <property type="term" value="F:sulfurtransferase activity"/>
    <property type="evidence" value="ECO:0007669"/>
    <property type="project" value="InterPro"/>
</dbReference>
<accession>A0A916JC99</accession>
<keyword evidence="2 3" id="KW-0501">Molybdenum cofactor biosynthesis</keyword>
<dbReference type="GO" id="GO:0006777">
    <property type="term" value="P:Mo-molybdopterin cofactor biosynthetic process"/>
    <property type="evidence" value="ECO:0007669"/>
    <property type="project" value="UniProtKB-UniRule"/>
</dbReference>
<dbReference type="PANTHER" id="PTHR30592:SF1">
    <property type="entry name" value="SULFUR CARRIER PROTEIN FDHD"/>
    <property type="match status" value="1"/>
</dbReference>
<dbReference type="SUPFAM" id="SSF53927">
    <property type="entry name" value="Cytidine deaminase-like"/>
    <property type="match status" value="1"/>
</dbReference>
<evidence type="ECO:0000256" key="2">
    <source>
        <dbReference type="ARBA" id="ARBA00023150"/>
    </source>
</evidence>
<protein>
    <recommendedName>
        <fullName evidence="3">Sulfur carrier protein FdhD</fullName>
    </recommendedName>
</protein>